<dbReference type="AlphaFoldDB" id="A0A176W2M6"/>
<keyword evidence="4" id="KW-1185">Reference proteome</keyword>
<evidence type="ECO:0000313" key="4">
    <source>
        <dbReference type="Proteomes" id="UP000077202"/>
    </source>
</evidence>
<dbReference type="Gene3D" id="3.60.130.10">
    <property type="entry name" value="Clavaminate synthase-like"/>
    <property type="match status" value="1"/>
</dbReference>
<proteinExistence type="predicted"/>
<evidence type="ECO:0000256" key="1">
    <source>
        <dbReference type="ARBA" id="ARBA00023002"/>
    </source>
</evidence>
<evidence type="ECO:0000313" key="3">
    <source>
        <dbReference type="EMBL" id="OAE26456.1"/>
    </source>
</evidence>
<keyword evidence="1" id="KW-0560">Oxidoreductase</keyword>
<dbReference type="InterPro" id="IPR042098">
    <property type="entry name" value="TauD-like_sf"/>
</dbReference>
<dbReference type="PANTHER" id="PTHR10696">
    <property type="entry name" value="GAMMA-BUTYROBETAINE HYDROXYLASE-RELATED"/>
    <property type="match status" value="1"/>
</dbReference>
<accession>A0A176W2M6</accession>
<dbReference type="PANTHER" id="PTHR10696:SF21">
    <property type="entry name" value="TAUD_TFDA-LIKE DOMAIN-CONTAINING PROTEIN"/>
    <property type="match status" value="1"/>
</dbReference>
<dbReference type="Proteomes" id="UP000077202">
    <property type="component" value="Unassembled WGS sequence"/>
</dbReference>
<protein>
    <recommendedName>
        <fullName evidence="2">TauD/TfdA-like domain-containing protein</fullName>
    </recommendedName>
</protein>
<dbReference type="InterPro" id="IPR050411">
    <property type="entry name" value="AlphaKG_dependent_hydroxylases"/>
</dbReference>
<dbReference type="InterPro" id="IPR003819">
    <property type="entry name" value="TauD/TfdA-like"/>
</dbReference>
<sequence>MADHLLQEVEMHGQKPVNGGAPLPQVLAPADGREVTVDELVDWIKRDKSWIEEHLLHSGAVLIRGCDVKDAKDFNTVVEAFGYEERLYNGGLAPRTQVIGRIYTANEAPPHVYIPFHHEMAQPPTAPSKLFFFCELAPTKGGETPLLWSNSVVRRLQQECPDFLQQLDEKGLIYQLYFGGEDLSESYIQRSWKTLYKVNDREELEDKLAKMGGDSRVEWIEGHGVKTIYGPLPALKWDEQRQQNVFFNYMVMKYFTEYPVLECDKEVAAFDNVMFGDGSPLPREQVLDCQRIMAEEMVEFKWERGDVILIDNVAVQHSKNPCFSPRRILASLVVSDRSQAPFATKYSTYLPQCFQGSVGELYGTTTESVKMTSTPNDTVGKEFKVKFVDQVPKVSLCNVLRLADMVFRQEAKSAPSSSNASLPPVSGALQWIDLQF</sequence>
<gene>
    <name evidence="3" type="ORF">AXG93_815s1170</name>
</gene>
<feature type="domain" description="TauD/TfdA-like" evidence="2">
    <location>
        <begin position="28"/>
        <end position="329"/>
    </location>
</feature>
<dbReference type="SUPFAM" id="SSF51197">
    <property type="entry name" value="Clavaminate synthase-like"/>
    <property type="match status" value="1"/>
</dbReference>
<name>A0A176W2M6_MARPO</name>
<reference evidence="3" key="1">
    <citation type="submission" date="2016-03" db="EMBL/GenBank/DDBJ databases">
        <title>Mechanisms controlling the formation of the plant cell surface in tip-growing cells are functionally conserved among land plants.</title>
        <authorList>
            <person name="Honkanen S."/>
            <person name="Jones V.A."/>
            <person name="Morieri G."/>
            <person name="Champion C."/>
            <person name="Hetherington A.J."/>
            <person name="Kelly S."/>
            <person name="Saint-Marcoux D."/>
            <person name="Proust H."/>
            <person name="Prescott H."/>
            <person name="Dolan L."/>
        </authorList>
    </citation>
    <scope>NUCLEOTIDE SEQUENCE [LARGE SCALE GENOMIC DNA]</scope>
    <source>
        <tissue evidence="3">Whole gametophyte</tissue>
    </source>
</reference>
<dbReference type="Pfam" id="PF02668">
    <property type="entry name" value="TauD"/>
    <property type="match status" value="1"/>
</dbReference>
<dbReference type="EMBL" id="LVLJ01002167">
    <property type="protein sequence ID" value="OAE26456.1"/>
    <property type="molecule type" value="Genomic_DNA"/>
</dbReference>
<organism evidence="3 4">
    <name type="scientific">Marchantia polymorpha subsp. ruderalis</name>
    <dbReference type="NCBI Taxonomy" id="1480154"/>
    <lineage>
        <taxon>Eukaryota</taxon>
        <taxon>Viridiplantae</taxon>
        <taxon>Streptophyta</taxon>
        <taxon>Embryophyta</taxon>
        <taxon>Marchantiophyta</taxon>
        <taxon>Marchantiopsida</taxon>
        <taxon>Marchantiidae</taxon>
        <taxon>Marchantiales</taxon>
        <taxon>Marchantiaceae</taxon>
        <taxon>Marchantia</taxon>
    </lineage>
</organism>
<evidence type="ECO:0000259" key="2">
    <source>
        <dbReference type="Pfam" id="PF02668"/>
    </source>
</evidence>
<comment type="caution">
    <text evidence="3">The sequence shown here is derived from an EMBL/GenBank/DDBJ whole genome shotgun (WGS) entry which is preliminary data.</text>
</comment>
<dbReference type="GO" id="GO:0016491">
    <property type="term" value="F:oxidoreductase activity"/>
    <property type="evidence" value="ECO:0007669"/>
    <property type="project" value="UniProtKB-KW"/>
</dbReference>